<comment type="catalytic activity">
    <reaction evidence="9">
        <text>beta-D-fructose 6-phosphate + ATP = beta-D-fructose 1,6-bisphosphate + ADP + H(+)</text>
        <dbReference type="Rhea" id="RHEA:16109"/>
        <dbReference type="ChEBI" id="CHEBI:15378"/>
        <dbReference type="ChEBI" id="CHEBI:30616"/>
        <dbReference type="ChEBI" id="CHEBI:32966"/>
        <dbReference type="ChEBI" id="CHEBI:57634"/>
        <dbReference type="ChEBI" id="CHEBI:456216"/>
        <dbReference type="EC" id="2.7.1.11"/>
    </reaction>
</comment>
<sequence>MGSDSNYQRKLVKGGFGYVLEDVPHFTDYIPDLPTYPNPLRSNPAYSVVKQYFVDMDDSVPEKVVVHKDTPRGVHFRRAGPRQKVYFASDEVHACIVTCGGLCPGLNTVIREIVHSLDYMYGVNKVLGIDVYIIGGDGTQNGAGVIYEEIRKRGLKVAVAGIPKTIDNDIPVIDRSFGFDTAVEEAQRAINAAHVEAESAENGIGVVKLMGRYSESPFYLEGKGGLFEYIEKTLKENGHMVIVIAEGAGQELLSVTAKNEQDASGNKLLQDVGLWLSQKIKEHFAKPNKLPITLKYIDPTYMIRAIPSNAADNVYCTLLAQSAVHGAMAGYTGFTSGLVNGRQTYIPFYRITEKQNKVVITDRMWARLLSSTNQPSFLGPKADNEAIERASDNSGMNFKVTDLLRCLSCGGQ</sequence>
<evidence type="ECO:0000256" key="2">
    <source>
        <dbReference type="ARBA" id="ARBA00022679"/>
    </source>
</evidence>
<keyword evidence="2" id="KW-0808">Transferase</keyword>
<evidence type="ECO:0000256" key="1">
    <source>
        <dbReference type="ARBA" id="ARBA00022533"/>
    </source>
</evidence>
<evidence type="ECO:0000313" key="11">
    <source>
        <dbReference type="EMBL" id="GFP98452.1"/>
    </source>
</evidence>
<dbReference type="InterPro" id="IPR035966">
    <property type="entry name" value="PKF_sf"/>
</dbReference>
<evidence type="ECO:0000256" key="7">
    <source>
        <dbReference type="ARBA" id="ARBA00022842"/>
    </source>
</evidence>
<gene>
    <name evidence="11" type="ORF">PHJA_001989100</name>
</gene>
<reference evidence="11" key="1">
    <citation type="submission" date="2020-07" db="EMBL/GenBank/DDBJ databases">
        <title>Ethylene signaling mediates host invasion by parasitic plants.</title>
        <authorList>
            <person name="Yoshida S."/>
        </authorList>
    </citation>
    <scope>NUCLEOTIDE SEQUENCE</scope>
    <source>
        <strain evidence="11">Okayama</strain>
    </source>
</reference>
<dbReference type="EMBL" id="BMAC01000527">
    <property type="protein sequence ID" value="GFP98452.1"/>
    <property type="molecule type" value="Genomic_DNA"/>
</dbReference>
<keyword evidence="8" id="KW-0324">Glycolysis</keyword>
<evidence type="ECO:0000256" key="6">
    <source>
        <dbReference type="ARBA" id="ARBA00022840"/>
    </source>
</evidence>
<evidence type="ECO:0000256" key="8">
    <source>
        <dbReference type="ARBA" id="ARBA00023152"/>
    </source>
</evidence>
<dbReference type="SUPFAM" id="SSF53784">
    <property type="entry name" value="Phosphofructokinase"/>
    <property type="match status" value="1"/>
</dbReference>
<keyword evidence="12" id="KW-1185">Reference proteome</keyword>
<dbReference type="UniPathway" id="UPA00109">
    <property type="reaction ID" value="UER00182"/>
</dbReference>
<dbReference type="AlphaFoldDB" id="A0A830CJN1"/>
<evidence type="ECO:0000256" key="5">
    <source>
        <dbReference type="ARBA" id="ARBA00022777"/>
    </source>
</evidence>
<evidence type="ECO:0000313" key="12">
    <source>
        <dbReference type="Proteomes" id="UP000653305"/>
    </source>
</evidence>
<dbReference type="Pfam" id="PF00365">
    <property type="entry name" value="PFK"/>
    <property type="match status" value="1"/>
</dbReference>
<evidence type="ECO:0000259" key="10">
    <source>
        <dbReference type="Pfam" id="PF00365"/>
    </source>
</evidence>
<protein>
    <submittedName>
        <fullName evidence="11">ATP-dependent 6-phosphofructokinase 3</fullName>
    </submittedName>
</protein>
<evidence type="ECO:0000256" key="9">
    <source>
        <dbReference type="ARBA" id="ARBA00048070"/>
    </source>
</evidence>
<dbReference type="InterPro" id="IPR012004">
    <property type="entry name" value="PyroP-dep_PFK_TP0108"/>
</dbReference>
<dbReference type="Gene3D" id="3.40.50.460">
    <property type="entry name" value="Phosphofructokinase domain"/>
    <property type="match status" value="1"/>
</dbReference>
<evidence type="ECO:0000256" key="4">
    <source>
        <dbReference type="ARBA" id="ARBA00022741"/>
    </source>
</evidence>
<organism evidence="11 12">
    <name type="scientific">Phtheirospermum japonicum</name>
    <dbReference type="NCBI Taxonomy" id="374723"/>
    <lineage>
        <taxon>Eukaryota</taxon>
        <taxon>Viridiplantae</taxon>
        <taxon>Streptophyta</taxon>
        <taxon>Embryophyta</taxon>
        <taxon>Tracheophyta</taxon>
        <taxon>Spermatophyta</taxon>
        <taxon>Magnoliopsida</taxon>
        <taxon>eudicotyledons</taxon>
        <taxon>Gunneridae</taxon>
        <taxon>Pentapetalae</taxon>
        <taxon>asterids</taxon>
        <taxon>lamiids</taxon>
        <taxon>Lamiales</taxon>
        <taxon>Orobanchaceae</taxon>
        <taxon>Orobanchaceae incertae sedis</taxon>
        <taxon>Phtheirospermum</taxon>
    </lineage>
</organism>
<dbReference type="GO" id="GO:0005524">
    <property type="term" value="F:ATP binding"/>
    <property type="evidence" value="ECO:0007669"/>
    <property type="project" value="UniProtKB-KW"/>
</dbReference>
<dbReference type="PIRSF" id="PIRSF000534">
    <property type="entry name" value="PPi_PFK_TP0108"/>
    <property type="match status" value="1"/>
</dbReference>
<dbReference type="InterPro" id="IPR050929">
    <property type="entry name" value="PFKA"/>
</dbReference>
<keyword evidence="3" id="KW-0479">Metal-binding</keyword>
<evidence type="ECO:0000256" key="3">
    <source>
        <dbReference type="ARBA" id="ARBA00022723"/>
    </source>
</evidence>
<comment type="caution">
    <text evidence="11">The sequence shown here is derived from an EMBL/GenBank/DDBJ whole genome shotgun (WGS) entry which is preliminary data.</text>
</comment>
<dbReference type="GO" id="GO:0003872">
    <property type="term" value="F:6-phosphofructokinase activity"/>
    <property type="evidence" value="ECO:0007669"/>
    <property type="project" value="UniProtKB-EC"/>
</dbReference>
<proteinExistence type="predicted"/>
<dbReference type="Gene3D" id="3.40.50.450">
    <property type="match status" value="2"/>
</dbReference>
<name>A0A830CJN1_9LAMI</name>
<keyword evidence="4" id="KW-0547">Nucleotide-binding</keyword>
<dbReference type="PANTHER" id="PTHR45770">
    <property type="entry name" value="ATP-DEPENDENT 6-PHOSPHOFRUCTOKINASE 1"/>
    <property type="match status" value="1"/>
</dbReference>
<feature type="domain" description="Phosphofructokinase" evidence="10">
    <location>
        <begin position="131"/>
        <end position="325"/>
    </location>
</feature>
<keyword evidence="1" id="KW-0021">Allosteric enzyme</keyword>
<dbReference type="GO" id="GO:0046872">
    <property type="term" value="F:metal ion binding"/>
    <property type="evidence" value="ECO:0007669"/>
    <property type="project" value="UniProtKB-KW"/>
</dbReference>
<keyword evidence="6" id="KW-0067">ATP-binding</keyword>
<dbReference type="InterPro" id="IPR000023">
    <property type="entry name" value="Phosphofructokinase_dom"/>
</dbReference>
<dbReference type="OrthoDB" id="537915at2759"/>
<dbReference type="Proteomes" id="UP000653305">
    <property type="component" value="Unassembled WGS sequence"/>
</dbReference>
<keyword evidence="5 11" id="KW-0418">Kinase</keyword>
<accession>A0A830CJN1</accession>
<keyword evidence="7" id="KW-0460">Magnesium</keyword>